<dbReference type="EMBL" id="JH711582">
    <property type="protein sequence ID" value="EIW78618.1"/>
    <property type="molecule type" value="Genomic_DNA"/>
</dbReference>
<dbReference type="KEGG" id="cput:CONPUDRAFT_145776"/>
<evidence type="ECO:0000313" key="2">
    <source>
        <dbReference type="Proteomes" id="UP000053558"/>
    </source>
</evidence>
<name>A0A5M3MHB4_CONPW</name>
<evidence type="ECO:0000313" key="1">
    <source>
        <dbReference type="EMBL" id="EIW78618.1"/>
    </source>
</evidence>
<keyword evidence="2" id="KW-1185">Reference proteome</keyword>
<reference evidence="2" key="1">
    <citation type="journal article" date="2012" name="Science">
        <title>The Paleozoic origin of enzymatic lignin decomposition reconstructed from 31 fungal genomes.</title>
        <authorList>
            <person name="Floudas D."/>
            <person name="Binder M."/>
            <person name="Riley R."/>
            <person name="Barry K."/>
            <person name="Blanchette R.A."/>
            <person name="Henrissat B."/>
            <person name="Martinez A.T."/>
            <person name="Otillar R."/>
            <person name="Spatafora J.W."/>
            <person name="Yadav J.S."/>
            <person name="Aerts A."/>
            <person name="Benoit I."/>
            <person name="Boyd A."/>
            <person name="Carlson A."/>
            <person name="Copeland A."/>
            <person name="Coutinho P.M."/>
            <person name="de Vries R.P."/>
            <person name="Ferreira P."/>
            <person name="Findley K."/>
            <person name="Foster B."/>
            <person name="Gaskell J."/>
            <person name="Glotzer D."/>
            <person name="Gorecki P."/>
            <person name="Heitman J."/>
            <person name="Hesse C."/>
            <person name="Hori C."/>
            <person name="Igarashi K."/>
            <person name="Jurgens J.A."/>
            <person name="Kallen N."/>
            <person name="Kersten P."/>
            <person name="Kohler A."/>
            <person name="Kuees U."/>
            <person name="Kumar T.K.A."/>
            <person name="Kuo A."/>
            <person name="LaButti K."/>
            <person name="Larrondo L.F."/>
            <person name="Lindquist E."/>
            <person name="Ling A."/>
            <person name="Lombard V."/>
            <person name="Lucas S."/>
            <person name="Lundell T."/>
            <person name="Martin R."/>
            <person name="McLaughlin D.J."/>
            <person name="Morgenstern I."/>
            <person name="Morin E."/>
            <person name="Murat C."/>
            <person name="Nagy L.G."/>
            <person name="Nolan M."/>
            <person name="Ohm R.A."/>
            <person name="Patyshakuliyeva A."/>
            <person name="Rokas A."/>
            <person name="Ruiz-Duenas F.J."/>
            <person name="Sabat G."/>
            <person name="Salamov A."/>
            <person name="Samejima M."/>
            <person name="Schmutz J."/>
            <person name="Slot J.C."/>
            <person name="St John F."/>
            <person name="Stenlid J."/>
            <person name="Sun H."/>
            <person name="Sun S."/>
            <person name="Syed K."/>
            <person name="Tsang A."/>
            <person name="Wiebenga A."/>
            <person name="Young D."/>
            <person name="Pisabarro A."/>
            <person name="Eastwood D.C."/>
            <person name="Martin F."/>
            <person name="Cullen D."/>
            <person name="Grigoriev I.V."/>
            <person name="Hibbett D.S."/>
        </authorList>
    </citation>
    <scope>NUCLEOTIDE SEQUENCE [LARGE SCALE GENOMIC DNA]</scope>
    <source>
        <strain evidence="2">RWD-64-598 SS2</strain>
    </source>
</reference>
<sequence length="555" mass="62523">MSSPGETDPNLQNGSPPILSLPNELFSDIFVQCIGPVIPLYTGPDVWPLLTHRKPSWRINDISESPDFITPRLQKWVSLMLVCRRWYRILIQTRVIWRSPVFDQEHLALMMISHSNEVPLLVRNDLRKEQPWFNEFLGPQQGLSRCRELILNISLDKELELRNLAACLSTSAPQLEVLSLRAAYGSRHPNATRLPEALLQGATELRTLALANYSIQTFHHLPFRNLAVLVLYEEGGLRCTISEVATLLRQTPRLRTLVLWSFDRRHSTGAPLTLPSSSIVTLPALSKASISGDLTQVVNMLWHLSFPSSATLELYAPCPQSSDSISQLQSLLRRHYDGTKLLQTTNTGIETAEARCVDSELLSASVDWTIDTLTVRGFATSDMHLDARDDPDPLISVTLEEAPLIPLNLIPDVLRTLDAKTLTTLHMAEWPPAPFFATEDFGTRLWSAVPNVQHLGIKLPYESDDLIRSLTSDPTMTPSCRLPLLKEWHIRGTSYGGLSRPHLRVTLRDCLRSRAYSGFRLRLLRFDKCGKSVGRYAEEIIQDDSVDEVTWETSA</sequence>
<proteinExistence type="predicted"/>
<gene>
    <name evidence="1" type="ORF">CONPUDRAFT_145776</name>
</gene>
<dbReference type="AlphaFoldDB" id="A0A5M3MHB4"/>
<comment type="caution">
    <text evidence="1">The sequence shown here is derived from an EMBL/GenBank/DDBJ whole genome shotgun (WGS) entry which is preliminary data.</text>
</comment>
<accession>A0A5M3MHB4</accession>
<dbReference type="RefSeq" id="XP_007771620.1">
    <property type="nucleotide sequence ID" value="XM_007773430.1"/>
</dbReference>
<dbReference type="SUPFAM" id="SSF52047">
    <property type="entry name" value="RNI-like"/>
    <property type="match status" value="1"/>
</dbReference>
<organism evidence="1 2">
    <name type="scientific">Coniophora puteana (strain RWD-64-598)</name>
    <name type="common">Brown rot fungus</name>
    <dbReference type="NCBI Taxonomy" id="741705"/>
    <lineage>
        <taxon>Eukaryota</taxon>
        <taxon>Fungi</taxon>
        <taxon>Dikarya</taxon>
        <taxon>Basidiomycota</taxon>
        <taxon>Agaricomycotina</taxon>
        <taxon>Agaricomycetes</taxon>
        <taxon>Agaricomycetidae</taxon>
        <taxon>Boletales</taxon>
        <taxon>Coniophorineae</taxon>
        <taxon>Coniophoraceae</taxon>
        <taxon>Coniophora</taxon>
    </lineage>
</organism>
<dbReference type="GeneID" id="19202111"/>
<dbReference type="Proteomes" id="UP000053558">
    <property type="component" value="Unassembled WGS sequence"/>
</dbReference>
<dbReference type="OrthoDB" id="2269034at2759"/>
<protein>
    <submittedName>
        <fullName evidence="1">Uncharacterized protein</fullName>
    </submittedName>
</protein>